<dbReference type="InterPro" id="IPR026906">
    <property type="entry name" value="LRR_5"/>
</dbReference>
<proteinExistence type="predicted"/>
<dbReference type="Pfam" id="PF13306">
    <property type="entry name" value="LRR_5"/>
    <property type="match status" value="1"/>
</dbReference>
<feature type="non-terminal residue" evidence="3">
    <location>
        <position position="1"/>
    </location>
</feature>
<keyword evidence="4" id="KW-1185">Reference proteome</keyword>
<sequence>MVIYRVIIALFITTSLIGQHMCGVCPSVDTIKPCKCVTKAGNKTHIVCGGNTALDLKNVFERFSKELQTNGSADDKHFDLFDLKHNKITELADNTFADISFNAIHIEAKALTTVRRNAFAGQRGVRRLTITETPVTDSQLFPSIGAMIGLTHLQIIATELTQIPGNCFDLLTDLREIKLNENTGLKRINSRAFVGLPSVDTIHLDLNNIRHIDDQAFLAHLNEKVYGNFLRYNPFNSIGLATIDCTDCRNAWL</sequence>
<dbReference type="AlphaFoldDB" id="A0A7R9L8L4"/>
<dbReference type="EMBL" id="CAJPIZ010017711">
    <property type="protein sequence ID" value="CAG2116231.1"/>
    <property type="molecule type" value="Genomic_DNA"/>
</dbReference>
<dbReference type="PANTHER" id="PTHR24373:SF275">
    <property type="entry name" value="TIR DOMAIN-CONTAINING PROTEIN"/>
    <property type="match status" value="1"/>
</dbReference>
<feature type="signal peptide" evidence="2">
    <location>
        <begin position="1"/>
        <end position="18"/>
    </location>
</feature>
<evidence type="ECO:0000256" key="2">
    <source>
        <dbReference type="SAM" id="SignalP"/>
    </source>
</evidence>
<dbReference type="SUPFAM" id="SSF52058">
    <property type="entry name" value="L domain-like"/>
    <property type="match status" value="1"/>
</dbReference>
<dbReference type="OrthoDB" id="9985976at2759"/>
<gene>
    <name evidence="3" type="ORF">OSB1V03_LOCUS16192</name>
</gene>
<organism evidence="3">
    <name type="scientific">Medioppia subpectinata</name>
    <dbReference type="NCBI Taxonomy" id="1979941"/>
    <lineage>
        <taxon>Eukaryota</taxon>
        <taxon>Metazoa</taxon>
        <taxon>Ecdysozoa</taxon>
        <taxon>Arthropoda</taxon>
        <taxon>Chelicerata</taxon>
        <taxon>Arachnida</taxon>
        <taxon>Acari</taxon>
        <taxon>Acariformes</taxon>
        <taxon>Sarcoptiformes</taxon>
        <taxon>Oribatida</taxon>
        <taxon>Brachypylina</taxon>
        <taxon>Oppioidea</taxon>
        <taxon>Oppiidae</taxon>
        <taxon>Medioppia</taxon>
    </lineage>
</organism>
<name>A0A7R9L8L4_9ACAR</name>
<dbReference type="InterPro" id="IPR032675">
    <property type="entry name" value="LRR_dom_sf"/>
</dbReference>
<feature type="chain" id="PRO_5036211152" evidence="2">
    <location>
        <begin position="19"/>
        <end position="253"/>
    </location>
</feature>
<accession>A0A7R9L8L4</accession>
<dbReference type="PANTHER" id="PTHR24373">
    <property type="entry name" value="SLIT RELATED LEUCINE-RICH REPEAT NEURONAL PROTEIN"/>
    <property type="match status" value="1"/>
</dbReference>
<reference evidence="3" key="1">
    <citation type="submission" date="2020-11" db="EMBL/GenBank/DDBJ databases">
        <authorList>
            <person name="Tran Van P."/>
        </authorList>
    </citation>
    <scope>NUCLEOTIDE SEQUENCE</scope>
</reference>
<protein>
    <submittedName>
        <fullName evidence="3">Uncharacterized protein</fullName>
    </submittedName>
</protein>
<dbReference type="Proteomes" id="UP000759131">
    <property type="component" value="Unassembled WGS sequence"/>
</dbReference>
<evidence type="ECO:0000313" key="4">
    <source>
        <dbReference type="Proteomes" id="UP000759131"/>
    </source>
</evidence>
<evidence type="ECO:0000256" key="1">
    <source>
        <dbReference type="ARBA" id="ARBA00022729"/>
    </source>
</evidence>
<keyword evidence="1 2" id="KW-0732">Signal</keyword>
<evidence type="ECO:0000313" key="3">
    <source>
        <dbReference type="EMBL" id="CAD7635801.1"/>
    </source>
</evidence>
<dbReference type="Gene3D" id="3.80.10.10">
    <property type="entry name" value="Ribonuclease Inhibitor"/>
    <property type="match status" value="1"/>
</dbReference>
<dbReference type="EMBL" id="OC872286">
    <property type="protein sequence ID" value="CAD7635801.1"/>
    <property type="molecule type" value="Genomic_DNA"/>
</dbReference>
<dbReference type="InterPro" id="IPR050328">
    <property type="entry name" value="Dev_Immune_Receptor"/>
</dbReference>